<gene>
    <name evidence="3" type="ORF">A8C56_10235</name>
</gene>
<dbReference type="Gene3D" id="3.10.129.10">
    <property type="entry name" value="Hotdog Thioesterase"/>
    <property type="match status" value="1"/>
</dbReference>
<dbReference type="SUPFAM" id="SSF54637">
    <property type="entry name" value="Thioesterase/thiol ester dehydrase-isomerase"/>
    <property type="match status" value="1"/>
</dbReference>
<dbReference type="PANTHER" id="PTHR31793">
    <property type="entry name" value="4-HYDROXYBENZOYL-COA THIOESTERASE FAMILY MEMBER"/>
    <property type="match status" value="1"/>
</dbReference>
<dbReference type="EMBL" id="CP015772">
    <property type="protein sequence ID" value="ANH81310.1"/>
    <property type="molecule type" value="Genomic_DNA"/>
</dbReference>
<dbReference type="Proteomes" id="UP000077667">
    <property type="component" value="Chromosome"/>
</dbReference>
<dbReference type="CDD" id="cd00586">
    <property type="entry name" value="4HBT"/>
    <property type="match status" value="1"/>
</dbReference>
<dbReference type="InterPro" id="IPR006684">
    <property type="entry name" value="YbgC/YbaW"/>
</dbReference>
<organism evidence="3 4">
    <name type="scientific">Niabella ginsenosidivorans</name>
    <dbReference type="NCBI Taxonomy" id="1176587"/>
    <lineage>
        <taxon>Bacteria</taxon>
        <taxon>Pseudomonadati</taxon>
        <taxon>Bacteroidota</taxon>
        <taxon>Chitinophagia</taxon>
        <taxon>Chitinophagales</taxon>
        <taxon>Chitinophagaceae</taxon>
        <taxon>Niabella</taxon>
    </lineage>
</organism>
<evidence type="ECO:0000313" key="4">
    <source>
        <dbReference type="Proteomes" id="UP000077667"/>
    </source>
</evidence>
<dbReference type="PROSITE" id="PS01328">
    <property type="entry name" value="4HBCOA_THIOESTERASE"/>
    <property type="match status" value="1"/>
</dbReference>
<evidence type="ECO:0000313" key="3">
    <source>
        <dbReference type="EMBL" id="ANH81310.1"/>
    </source>
</evidence>
<protein>
    <submittedName>
        <fullName evidence="3">Thioesterase</fullName>
    </submittedName>
</protein>
<dbReference type="GO" id="GO:0047617">
    <property type="term" value="F:fatty acyl-CoA hydrolase activity"/>
    <property type="evidence" value="ECO:0007669"/>
    <property type="project" value="TreeGrafter"/>
</dbReference>
<dbReference type="PANTHER" id="PTHR31793:SF27">
    <property type="entry name" value="NOVEL THIOESTERASE SUPERFAMILY DOMAIN AND SAPOSIN A-TYPE DOMAIN CONTAINING PROTEIN (0610012H03RIK)"/>
    <property type="match status" value="1"/>
</dbReference>
<dbReference type="InterPro" id="IPR050563">
    <property type="entry name" value="4-hydroxybenzoyl-CoA_TE"/>
</dbReference>
<proteinExistence type="inferred from homology"/>
<dbReference type="PIRSF" id="PIRSF003230">
    <property type="entry name" value="YbgC"/>
    <property type="match status" value="1"/>
</dbReference>
<dbReference type="InterPro" id="IPR029069">
    <property type="entry name" value="HotDog_dom_sf"/>
</dbReference>
<reference evidence="3 4" key="1">
    <citation type="submission" date="2016-05" db="EMBL/GenBank/DDBJ databases">
        <title>Niabella ginsenosidivorans BS26 whole genome sequencing.</title>
        <authorList>
            <person name="Im W.T."/>
            <person name="Siddiqi M.Z."/>
        </authorList>
    </citation>
    <scope>NUCLEOTIDE SEQUENCE [LARGE SCALE GENOMIC DNA]</scope>
    <source>
        <strain evidence="3 4">BS26</strain>
    </source>
</reference>
<dbReference type="KEGG" id="nia:A8C56_10235"/>
<dbReference type="AlphaFoldDB" id="A0A1A9I3L4"/>
<dbReference type="InterPro" id="IPR008272">
    <property type="entry name" value="HB-CoA_thioesterase_AS"/>
</dbReference>
<evidence type="ECO:0000256" key="1">
    <source>
        <dbReference type="ARBA" id="ARBA00005953"/>
    </source>
</evidence>
<dbReference type="STRING" id="1176587.A8C56_10235"/>
<dbReference type="Pfam" id="PF13279">
    <property type="entry name" value="4HBT_2"/>
    <property type="match status" value="1"/>
</dbReference>
<accession>A0A1A9I3L4</accession>
<dbReference type="NCBIfam" id="TIGR00051">
    <property type="entry name" value="YbgC/FadM family acyl-CoA thioesterase"/>
    <property type="match status" value="1"/>
</dbReference>
<keyword evidence="2" id="KW-0378">Hydrolase</keyword>
<sequence length="140" mass="16422">MFTSATQFRVRYADTDKMGVVYHSNYIDYFEVARTESIRGLGFTYASMEAMGIIMPVIEVHCRYIRPATYDELITVTANLHELPEGHRITFHQEVYNEKKELLAKGHVTLYFMEAVTMKRVLMPEKLREQLLPFFENTTK</sequence>
<dbReference type="OrthoDB" id="9800856at2"/>
<evidence type="ECO:0000256" key="2">
    <source>
        <dbReference type="ARBA" id="ARBA00022801"/>
    </source>
</evidence>
<name>A0A1A9I3L4_9BACT</name>
<keyword evidence="4" id="KW-1185">Reference proteome</keyword>
<dbReference type="RefSeq" id="WP_067755372.1">
    <property type="nucleotide sequence ID" value="NZ_CP015772.1"/>
</dbReference>
<comment type="similarity">
    <text evidence="1">Belongs to the 4-hydroxybenzoyl-CoA thioesterase family.</text>
</comment>